<keyword evidence="2" id="KW-0789">Thiol protease inhibitor</keyword>
<feature type="domain" description="Cystatin" evidence="4">
    <location>
        <begin position="27"/>
        <end position="116"/>
    </location>
</feature>
<dbReference type="KEGG" id="qsa:O6P43_031323"/>
<dbReference type="InterPro" id="IPR000010">
    <property type="entry name" value="Cystatin_dom"/>
</dbReference>
<dbReference type="PANTHER" id="PTHR47364">
    <property type="entry name" value="CYSTEINE PROTEINASE INHIBITOR 5"/>
    <property type="match status" value="1"/>
</dbReference>
<dbReference type="InterPro" id="IPR046350">
    <property type="entry name" value="Cystatin_sf"/>
</dbReference>
<dbReference type="SMART" id="SM00043">
    <property type="entry name" value="CY"/>
    <property type="match status" value="1"/>
</dbReference>
<evidence type="ECO:0000256" key="3">
    <source>
        <dbReference type="SAM" id="SignalP"/>
    </source>
</evidence>
<sequence>MRPHCLLLVLSVVLLPVCTVAVCRRGLLLGGWTPIEDLEDPHVVEIAKYAVTEYDKESNATLKFESVIKGETQVVAGINYRLVLAANDGSATKNYRALVWEKPWESYKSLTYFKPLLKG</sequence>
<name>A0AAD7KV76_QUISA</name>
<keyword evidence="3" id="KW-0732">Signal</keyword>
<evidence type="ECO:0000313" key="6">
    <source>
        <dbReference type="Proteomes" id="UP001163823"/>
    </source>
</evidence>
<gene>
    <name evidence="5" type="ORF">O6P43_031323</name>
</gene>
<dbReference type="Pfam" id="PF16845">
    <property type="entry name" value="SQAPI"/>
    <property type="match status" value="1"/>
</dbReference>
<accession>A0AAD7KV76</accession>
<evidence type="ECO:0000256" key="2">
    <source>
        <dbReference type="ARBA" id="ARBA00022704"/>
    </source>
</evidence>
<reference evidence="5" key="1">
    <citation type="journal article" date="2023" name="Science">
        <title>Elucidation of the pathway for biosynthesis of saponin adjuvants from the soapbark tree.</title>
        <authorList>
            <person name="Reed J."/>
            <person name="Orme A."/>
            <person name="El-Demerdash A."/>
            <person name="Owen C."/>
            <person name="Martin L.B.B."/>
            <person name="Misra R.C."/>
            <person name="Kikuchi S."/>
            <person name="Rejzek M."/>
            <person name="Martin A.C."/>
            <person name="Harkess A."/>
            <person name="Leebens-Mack J."/>
            <person name="Louveau T."/>
            <person name="Stephenson M.J."/>
            <person name="Osbourn A."/>
        </authorList>
    </citation>
    <scope>NUCLEOTIDE SEQUENCE</scope>
    <source>
        <strain evidence="5">S10</strain>
    </source>
</reference>
<comment type="caution">
    <text evidence="5">The sequence shown here is derived from an EMBL/GenBank/DDBJ whole genome shotgun (WGS) entry which is preliminary data.</text>
</comment>
<dbReference type="AlphaFoldDB" id="A0AAD7KV76"/>
<organism evidence="5 6">
    <name type="scientific">Quillaja saponaria</name>
    <name type="common">Soap bark tree</name>
    <dbReference type="NCBI Taxonomy" id="32244"/>
    <lineage>
        <taxon>Eukaryota</taxon>
        <taxon>Viridiplantae</taxon>
        <taxon>Streptophyta</taxon>
        <taxon>Embryophyta</taxon>
        <taxon>Tracheophyta</taxon>
        <taxon>Spermatophyta</taxon>
        <taxon>Magnoliopsida</taxon>
        <taxon>eudicotyledons</taxon>
        <taxon>Gunneridae</taxon>
        <taxon>Pentapetalae</taxon>
        <taxon>rosids</taxon>
        <taxon>fabids</taxon>
        <taxon>Fabales</taxon>
        <taxon>Quillajaceae</taxon>
        <taxon>Quillaja</taxon>
    </lineage>
</organism>
<dbReference type="Gene3D" id="3.10.450.10">
    <property type="match status" value="1"/>
</dbReference>
<dbReference type="SUPFAM" id="SSF54403">
    <property type="entry name" value="Cystatin/monellin"/>
    <property type="match status" value="1"/>
</dbReference>
<keyword evidence="1" id="KW-0646">Protease inhibitor</keyword>
<dbReference type="GO" id="GO:0004869">
    <property type="term" value="F:cysteine-type endopeptidase inhibitor activity"/>
    <property type="evidence" value="ECO:0007669"/>
    <property type="project" value="UniProtKB-KW"/>
</dbReference>
<dbReference type="EMBL" id="JARAOO010000013">
    <property type="protein sequence ID" value="KAJ7946382.1"/>
    <property type="molecule type" value="Genomic_DNA"/>
</dbReference>
<evidence type="ECO:0000313" key="5">
    <source>
        <dbReference type="EMBL" id="KAJ7946382.1"/>
    </source>
</evidence>
<keyword evidence="6" id="KW-1185">Reference proteome</keyword>
<evidence type="ECO:0000256" key="1">
    <source>
        <dbReference type="ARBA" id="ARBA00022690"/>
    </source>
</evidence>
<feature type="chain" id="PRO_5041899898" evidence="3">
    <location>
        <begin position="22"/>
        <end position="119"/>
    </location>
</feature>
<evidence type="ECO:0000259" key="4">
    <source>
        <dbReference type="SMART" id="SM00043"/>
    </source>
</evidence>
<dbReference type="CDD" id="cd00042">
    <property type="entry name" value="CY"/>
    <property type="match status" value="1"/>
</dbReference>
<feature type="signal peptide" evidence="3">
    <location>
        <begin position="1"/>
        <end position="21"/>
    </location>
</feature>
<protein>
    <submittedName>
        <fullName evidence="5">Cysteine proteinase inhibitor</fullName>
    </submittedName>
</protein>
<dbReference type="Proteomes" id="UP001163823">
    <property type="component" value="Chromosome 13"/>
</dbReference>
<proteinExistence type="predicted"/>
<dbReference type="PANTHER" id="PTHR47364:SF2">
    <property type="entry name" value="CYSTEINE PROTEINASE INHIBITOR 5"/>
    <property type="match status" value="1"/>
</dbReference>